<gene>
    <name evidence="6" type="ORF">QCN29_06815</name>
</gene>
<sequence>MSEHVLIVGTGRDFPARIRAAHPGARTTVFCRLDSVGRVRAPGENARVLGLRDDAPEQEWVDLAAAVHARDPFTRIGTFGERNQNHYARIAEALELTAHSPDTVHLVHDKQAMRARLSEAGVDSTAGVRAADLDELRAFVRRYGLPCVVKPVSNSGSAGITKVTSESELAGAFARADDSYQGLAHTGVLVEEFLDGPKFSIEAVSEAGEHQVVAITAKFSDPASFVELGHVTPARLTDEVRDEVHAYVGAVLDALGVEFGPTHSEICLTEKGPRLIETHVRMGGDEIPALVQDATGVDVDDCAARQTLGESVLPGILAMLAEDRPARCSAIWFAALEVTGVLDHVGRLDEARSLPGVTEVRLLAKPGAEVGGLTSSDSRVAFARALADTPEEAARAARAAVEHLEFTLKVSAHHDQAI</sequence>
<dbReference type="Gene3D" id="3.30.1490.20">
    <property type="entry name" value="ATP-grasp fold, A domain"/>
    <property type="match status" value="1"/>
</dbReference>
<keyword evidence="2 4" id="KW-0547">Nucleotide-binding</keyword>
<dbReference type="SUPFAM" id="SSF56059">
    <property type="entry name" value="Glutathione synthetase ATP-binding domain-like"/>
    <property type="match status" value="1"/>
</dbReference>
<dbReference type="Pfam" id="PF18603">
    <property type="entry name" value="LAL_C2"/>
    <property type="match status" value="1"/>
</dbReference>
<name>A0ABT6HIB4_9ACTN</name>
<keyword evidence="7" id="KW-1185">Reference proteome</keyword>
<proteinExistence type="predicted"/>
<evidence type="ECO:0000259" key="5">
    <source>
        <dbReference type="PROSITE" id="PS50975"/>
    </source>
</evidence>
<feature type="domain" description="ATP-grasp" evidence="5">
    <location>
        <begin position="114"/>
        <end position="308"/>
    </location>
</feature>
<dbReference type="InterPro" id="IPR052032">
    <property type="entry name" value="ATP-dep_AA_Ligase"/>
</dbReference>
<dbReference type="PANTHER" id="PTHR43585:SF2">
    <property type="entry name" value="ATP-GRASP ENZYME FSQD"/>
    <property type="match status" value="1"/>
</dbReference>
<reference evidence="6 7" key="1">
    <citation type="submission" date="2023-04" db="EMBL/GenBank/DDBJ databases">
        <title>Streptomyces chengmaiensis sp. nov. isolated from the stem of mangrove plant in Hainan.</title>
        <authorList>
            <person name="Huang X."/>
            <person name="Zhou S."/>
            <person name="Chu X."/>
            <person name="Xie Y."/>
            <person name="Lin Y."/>
        </authorList>
    </citation>
    <scope>NUCLEOTIDE SEQUENCE [LARGE SCALE GENOMIC DNA]</scope>
    <source>
        <strain evidence="6 7">HNM0663</strain>
    </source>
</reference>
<evidence type="ECO:0000256" key="4">
    <source>
        <dbReference type="PROSITE-ProRule" id="PRU00409"/>
    </source>
</evidence>
<keyword evidence="3 4" id="KW-0067">ATP-binding</keyword>
<dbReference type="PANTHER" id="PTHR43585">
    <property type="entry name" value="FUMIPYRROLE BIOSYNTHESIS PROTEIN C"/>
    <property type="match status" value="1"/>
</dbReference>
<dbReference type="Gene3D" id="3.30.470.20">
    <property type="entry name" value="ATP-grasp fold, B domain"/>
    <property type="match status" value="1"/>
</dbReference>
<evidence type="ECO:0000256" key="1">
    <source>
        <dbReference type="ARBA" id="ARBA00022598"/>
    </source>
</evidence>
<dbReference type="Gene3D" id="3.40.50.20">
    <property type="match status" value="1"/>
</dbReference>
<dbReference type="Pfam" id="PF13535">
    <property type="entry name" value="ATP-grasp_4"/>
    <property type="match status" value="1"/>
</dbReference>
<evidence type="ECO:0000313" key="6">
    <source>
        <dbReference type="EMBL" id="MDH2388498.1"/>
    </source>
</evidence>
<dbReference type="RefSeq" id="WP_279926799.1">
    <property type="nucleotide sequence ID" value="NZ_JARWBG010000005.1"/>
</dbReference>
<protein>
    <submittedName>
        <fullName evidence="6">ATP-grasp domain-containing protein</fullName>
    </submittedName>
</protein>
<dbReference type="InterPro" id="IPR013815">
    <property type="entry name" value="ATP_grasp_subdomain_1"/>
</dbReference>
<keyword evidence="1" id="KW-0436">Ligase</keyword>
<comment type="caution">
    <text evidence="6">The sequence shown here is derived from an EMBL/GenBank/DDBJ whole genome shotgun (WGS) entry which is preliminary data.</text>
</comment>
<dbReference type="InterPro" id="IPR040570">
    <property type="entry name" value="LAL_C2"/>
</dbReference>
<dbReference type="Proteomes" id="UP001223144">
    <property type="component" value="Unassembled WGS sequence"/>
</dbReference>
<dbReference type="SMART" id="SM01209">
    <property type="entry name" value="GARS_A"/>
    <property type="match status" value="1"/>
</dbReference>
<accession>A0ABT6HIB4</accession>
<dbReference type="EMBL" id="JARWBG010000005">
    <property type="protein sequence ID" value="MDH2388498.1"/>
    <property type="molecule type" value="Genomic_DNA"/>
</dbReference>
<dbReference type="PROSITE" id="PS50975">
    <property type="entry name" value="ATP_GRASP"/>
    <property type="match status" value="1"/>
</dbReference>
<evidence type="ECO:0000256" key="2">
    <source>
        <dbReference type="ARBA" id="ARBA00022741"/>
    </source>
</evidence>
<organism evidence="6 7">
    <name type="scientific">Streptomyces chengmaiensis</name>
    <dbReference type="NCBI Taxonomy" id="3040919"/>
    <lineage>
        <taxon>Bacteria</taxon>
        <taxon>Bacillati</taxon>
        <taxon>Actinomycetota</taxon>
        <taxon>Actinomycetes</taxon>
        <taxon>Kitasatosporales</taxon>
        <taxon>Streptomycetaceae</taxon>
        <taxon>Streptomyces</taxon>
    </lineage>
</organism>
<evidence type="ECO:0000313" key="7">
    <source>
        <dbReference type="Proteomes" id="UP001223144"/>
    </source>
</evidence>
<dbReference type="InterPro" id="IPR011761">
    <property type="entry name" value="ATP-grasp"/>
</dbReference>
<evidence type="ECO:0000256" key="3">
    <source>
        <dbReference type="ARBA" id="ARBA00022840"/>
    </source>
</evidence>